<dbReference type="SUPFAM" id="SSF56784">
    <property type="entry name" value="HAD-like"/>
    <property type="match status" value="1"/>
</dbReference>
<name>A0ABV1G398_9FIRM</name>
<dbReference type="CDD" id="cd04305">
    <property type="entry name" value="HAD_Neu5Ac-Pase_like"/>
    <property type="match status" value="1"/>
</dbReference>
<gene>
    <name evidence="1" type="ORF">WMO66_01220</name>
</gene>
<dbReference type="InterPro" id="IPR011951">
    <property type="entry name" value="HAD-SF_hydro_IA_YjjG/PynA"/>
</dbReference>
<dbReference type="InterPro" id="IPR006439">
    <property type="entry name" value="HAD-SF_hydro_IA"/>
</dbReference>
<sequence length="228" mass="26335">MMRDLFLDLDDTLLDFGEAERHGILRTLRELGIAPTEETLALYSRINQQQWERFERGEISREQVLIERFSLLFQALGCTHDPEDAENRYRRYLGIGHWFVPGAEALLSWLAPRFRLYLASNGVADTQYGRLESAGISHFFQEIFISEDTGFHKPEKGYFDYCFARIPDFDPAMAMIVGDSLTSDILGGRNAGLRTCWFNRAGRPPRPDIVPDFEIHRLEELPDILEQC</sequence>
<dbReference type="EC" id="3.1.3.5" evidence="1"/>
<dbReference type="NCBIfam" id="TIGR02254">
    <property type="entry name" value="YjjG_YfnB"/>
    <property type="match status" value="1"/>
</dbReference>
<dbReference type="InterPro" id="IPR023198">
    <property type="entry name" value="PGP-like_dom2"/>
</dbReference>
<evidence type="ECO:0000313" key="1">
    <source>
        <dbReference type="EMBL" id="MEQ2509878.1"/>
    </source>
</evidence>
<dbReference type="Gene3D" id="3.40.50.1000">
    <property type="entry name" value="HAD superfamily/HAD-like"/>
    <property type="match status" value="1"/>
</dbReference>
<dbReference type="SFLD" id="SFLDG01129">
    <property type="entry name" value="C1.5:_HAD__Beta-PGM__Phosphata"/>
    <property type="match status" value="1"/>
</dbReference>
<dbReference type="PANTHER" id="PTHR47478:SF1">
    <property type="entry name" value="PYRIMIDINE 5'-NUCLEOTIDASE YJJG"/>
    <property type="match status" value="1"/>
</dbReference>
<dbReference type="Pfam" id="PF00702">
    <property type="entry name" value="Hydrolase"/>
    <property type="match status" value="1"/>
</dbReference>
<dbReference type="EMBL" id="JBBMFF010000076">
    <property type="protein sequence ID" value="MEQ2509878.1"/>
    <property type="molecule type" value="Genomic_DNA"/>
</dbReference>
<dbReference type="InterPro" id="IPR036412">
    <property type="entry name" value="HAD-like_sf"/>
</dbReference>
<keyword evidence="2" id="KW-1185">Reference proteome</keyword>
<dbReference type="InterPro" id="IPR023214">
    <property type="entry name" value="HAD_sf"/>
</dbReference>
<dbReference type="PANTHER" id="PTHR47478">
    <property type="match status" value="1"/>
</dbReference>
<dbReference type="NCBIfam" id="TIGR01549">
    <property type="entry name" value="HAD-SF-IA-v1"/>
    <property type="match status" value="1"/>
</dbReference>
<evidence type="ECO:0000313" key="2">
    <source>
        <dbReference type="Proteomes" id="UP001491552"/>
    </source>
</evidence>
<accession>A0ABV1G398</accession>
<proteinExistence type="predicted"/>
<organism evidence="1 2">
    <name type="scientific">Faecousia intestinalis</name>
    <dbReference type="NCBI Taxonomy" id="3133167"/>
    <lineage>
        <taxon>Bacteria</taxon>
        <taxon>Bacillati</taxon>
        <taxon>Bacillota</taxon>
        <taxon>Clostridia</taxon>
        <taxon>Eubacteriales</taxon>
        <taxon>Oscillospiraceae</taxon>
        <taxon>Faecousia</taxon>
    </lineage>
</organism>
<protein>
    <submittedName>
        <fullName evidence="1">YjjG family noncanonical pyrimidine nucleotidase</fullName>
        <ecNumber evidence="1">3.1.3.5</ecNumber>
    </submittedName>
</protein>
<dbReference type="GO" id="GO:0008253">
    <property type="term" value="F:5'-nucleotidase activity"/>
    <property type="evidence" value="ECO:0007669"/>
    <property type="project" value="UniProtKB-EC"/>
</dbReference>
<dbReference type="Proteomes" id="UP001491552">
    <property type="component" value="Unassembled WGS sequence"/>
</dbReference>
<dbReference type="Gene3D" id="1.10.150.240">
    <property type="entry name" value="Putative phosphatase, domain 2"/>
    <property type="match status" value="1"/>
</dbReference>
<dbReference type="SFLD" id="SFLDS00003">
    <property type="entry name" value="Haloacid_Dehalogenase"/>
    <property type="match status" value="1"/>
</dbReference>
<comment type="caution">
    <text evidence="1">The sequence shown here is derived from an EMBL/GenBank/DDBJ whole genome shotgun (WGS) entry which is preliminary data.</text>
</comment>
<dbReference type="RefSeq" id="WP_349134587.1">
    <property type="nucleotide sequence ID" value="NZ_JBBMFF010000076.1"/>
</dbReference>
<reference evidence="1 2" key="1">
    <citation type="submission" date="2024-03" db="EMBL/GenBank/DDBJ databases">
        <title>Human intestinal bacterial collection.</title>
        <authorList>
            <person name="Pauvert C."/>
            <person name="Hitch T.C.A."/>
            <person name="Clavel T."/>
        </authorList>
    </citation>
    <scope>NUCLEOTIDE SEQUENCE [LARGE SCALE GENOMIC DNA]</scope>
    <source>
        <strain evidence="1 2">CLA-AA-H192</strain>
    </source>
</reference>
<keyword evidence="1" id="KW-0378">Hydrolase</keyword>
<dbReference type="InterPro" id="IPR052550">
    <property type="entry name" value="Pyrimidine_5'-ntase_YjjG"/>
</dbReference>